<dbReference type="PROSITE" id="PS00463">
    <property type="entry name" value="ZN2_CY6_FUNGAL_1"/>
    <property type="match status" value="1"/>
</dbReference>
<comment type="subcellular location">
    <subcellularLocation>
        <location evidence="1">Nucleus</location>
    </subcellularLocation>
</comment>
<evidence type="ECO:0000256" key="3">
    <source>
        <dbReference type="ARBA" id="ARBA00023015"/>
    </source>
</evidence>
<evidence type="ECO:0000256" key="4">
    <source>
        <dbReference type="ARBA" id="ARBA00023163"/>
    </source>
</evidence>
<evidence type="ECO:0000313" key="7">
    <source>
        <dbReference type="EMBL" id="KLO16069.1"/>
    </source>
</evidence>
<evidence type="ECO:0000256" key="1">
    <source>
        <dbReference type="ARBA" id="ARBA00004123"/>
    </source>
</evidence>
<accession>A0A0H2RW72</accession>
<gene>
    <name evidence="7" type="ORF">SCHPADRAFT_823743</name>
</gene>
<organism evidence="7 8">
    <name type="scientific">Schizopora paradoxa</name>
    <dbReference type="NCBI Taxonomy" id="27342"/>
    <lineage>
        <taxon>Eukaryota</taxon>
        <taxon>Fungi</taxon>
        <taxon>Dikarya</taxon>
        <taxon>Basidiomycota</taxon>
        <taxon>Agaricomycotina</taxon>
        <taxon>Agaricomycetes</taxon>
        <taxon>Hymenochaetales</taxon>
        <taxon>Schizoporaceae</taxon>
        <taxon>Schizopora</taxon>
    </lineage>
</organism>
<dbReference type="GO" id="GO:0003677">
    <property type="term" value="F:DNA binding"/>
    <property type="evidence" value="ECO:0007669"/>
    <property type="project" value="InterPro"/>
</dbReference>
<dbReference type="PANTHER" id="PTHR47338">
    <property type="entry name" value="ZN(II)2CYS6 TRANSCRIPTION FACTOR (EUROFUNG)-RELATED"/>
    <property type="match status" value="1"/>
</dbReference>
<dbReference type="PROSITE" id="PS50048">
    <property type="entry name" value="ZN2_CY6_FUNGAL_2"/>
    <property type="match status" value="1"/>
</dbReference>
<evidence type="ECO:0000256" key="2">
    <source>
        <dbReference type="ARBA" id="ARBA00022723"/>
    </source>
</evidence>
<dbReference type="OrthoDB" id="2309723at2759"/>
<dbReference type="SMART" id="SM00066">
    <property type="entry name" value="GAL4"/>
    <property type="match status" value="1"/>
</dbReference>
<dbReference type="SUPFAM" id="SSF57701">
    <property type="entry name" value="Zn2/Cys6 DNA-binding domain"/>
    <property type="match status" value="1"/>
</dbReference>
<sequence>LMSSSSSALKKGKACICCRRRKLKCDGVRPICSQCIDSGREMDCEYTDSFNSTRTELLEDYLAQLQQRARELEAGRSSRGHTNPNVQPYGACASVNMESAPVSWWDYEPLPPNISKYLQDKFFERSSQLSFSLDVPRMKAALALKPSDDKYPHEGLIYAIYLWGARLSGNRDVAKPQAERAFFERATQALQIQLDTQSATRHLQAVQTQILLALYAYACGRPIETDYHVTAAISLILSSGMHVVSPGQNNGDNVDEGERIMLFWQVFILDHCWAVASRKPARLRVDEKSDMMITTPWPLWAHEYVAGSSAFQAANHSQPVRQFIMERGNSTSGYSALALAAKASAVYELASRLASSRPSANVNEQLQETIRLADETIVTFISTLASLDVEAPQDRKCHFVMLHCIAYSSLIVLHETVSSSDASAYGRCLHAARLISATLGYLKADEVASLPAFVIPSCTLACKVLLSETRRVRDTPPGREVSVPSDVIEAESTRIMQTLVQLRSTYPVVGEYSISSNRARR</sequence>
<feature type="domain" description="Zn(2)-C6 fungal-type" evidence="6">
    <location>
        <begin position="14"/>
        <end position="46"/>
    </location>
</feature>
<keyword evidence="3" id="KW-0805">Transcription regulation</keyword>
<keyword evidence="4" id="KW-0804">Transcription</keyword>
<dbReference type="GO" id="GO:0008270">
    <property type="term" value="F:zinc ion binding"/>
    <property type="evidence" value="ECO:0007669"/>
    <property type="project" value="InterPro"/>
</dbReference>
<dbReference type="Proteomes" id="UP000053477">
    <property type="component" value="Unassembled WGS sequence"/>
</dbReference>
<dbReference type="Pfam" id="PF00172">
    <property type="entry name" value="Zn_clus"/>
    <property type="match status" value="1"/>
</dbReference>
<name>A0A0H2RW72_9AGAM</name>
<dbReference type="CDD" id="cd12148">
    <property type="entry name" value="fungal_TF_MHR"/>
    <property type="match status" value="1"/>
</dbReference>
<dbReference type="InterPro" id="IPR007219">
    <property type="entry name" value="XnlR_reg_dom"/>
</dbReference>
<keyword evidence="2" id="KW-0479">Metal-binding</keyword>
<dbReference type="InterPro" id="IPR036864">
    <property type="entry name" value="Zn2-C6_fun-type_DNA-bd_sf"/>
</dbReference>
<keyword evidence="5" id="KW-0539">Nucleus</keyword>
<dbReference type="GO" id="GO:0005634">
    <property type="term" value="C:nucleus"/>
    <property type="evidence" value="ECO:0007669"/>
    <property type="project" value="UniProtKB-SubCell"/>
</dbReference>
<keyword evidence="8" id="KW-1185">Reference proteome</keyword>
<dbReference type="GO" id="GO:0006351">
    <property type="term" value="P:DNA-templated transcription"/>
    <property type="evidence" value="ECO:0007669"/>
    <property type="project" value="InterPro"/>
</dbReference>
<evidence type="ECO:0000256" key="5">
    <source>
        <dbReference type="ARBA" id="ARBA00023242"/>
    </source>
</evidence>
<dbReference type="Gene3D" id="4.10.240.10">
    <property type="entry name" value="Zn(2)-C6 fungal-type DNA-binding domain"/>
    <property type="match status" value="1"/>
</dbReference>
<dbReference type="EMBL" id="KQ085921">
    <property type="protein sequence ID" value="KLO16069.1"/>
    <property type="molecule type" value="Genomic_DNA"/>
</dbReference>
<dbReference type="Pfam" id="PF04082">
    <property type="entry name" value="Fungal_trans"/>
    <property type="match status" value="1"/>
</dbReference>
<evidence type="ECO:0000259" key="6">
    <source>
        <dbReference type="PROSITE" id="PS50048"/>
    </source>
</evidence>
<dbReference type="InterPro" id="IPR001138">
    <property type="entry name" value="Zn2Cys6_DnaBD"/>
</dbReference>
<dbReference type="PANTHER" id="PTHR47338:SF29">
    <property type="entry name" value="ZN(2)-C6 FUNGAL-TYPE DOMAIN-CONTAINING PROTEIN"/>
    <property type="match status" value="1"/>
</dbReference>
<dbReference type="AlphaFoldDB" id="A0A0H2RW72"/>
<reference evidence="7 8" key="1">
    <citation type="submission" date="2015-04" db="EMBL/GenBank/DDBJ databases">
        <title>Complete genome sequence of Schizopora paradoxa KUC8140, a cosmopolitan wood degrader in East Asia.</title>
        <authorList>
            <consortium name="DOE Joint Genome Institute"/>
            <person name="Min B."/>
            <person name="Park H."/>
            <person name="Jang Y."/>
            <person name="Kim J.-J."/>
            <person name="Kim K.H."/>
            <person name="Pangilinan J."/>
            <person name="Lipzen A."/>
            <person name="Riley R."/>
            <person name="Grigoriev I.V."/>
            <person name="Spatafora J.W."/>
            <person name="Choi I.-G."/>
        </authorList>
    </citation>
    <scope>NUCLEOTIDE SEQUENCE [LARGE SCALE GENOMIC DNA]</scope>
    <source>
        <strain evidence="7 8">KUC8140</strain>
    </source>
</reference>
<dbReference type="InterPro" id="IPR050815">
    <property type="entry name" value="TF_fung"/>
</dbReference>
<proteinExistence type="predicted"/>
<evidence type="ECO:0000313" key="8">
    <source>
        <dbReference type="Proteomes" id="UP000053477"/>
    </source>
</evidence>
<dbReference type="CDD" id="cd00067">
    <property type="entry name" value="GAL4"/>
    <property type="match status" value="1"/>
</dbReference>
<feature type="non-terminal residue" evidence="7">
    <location>
        <position position="1"/>
    </location>
</feature>
<dbReference type="InParanoid" id="A0A0H2RW72"/>
<dbReference type="GO" id="GO:0000981">
    <property type="term" value="F:DNA-binding transcription factor activity, RNA polymerase II-specific"/>
    <property type="evidence" value="ECO:0007669"/>
    <property type="project" value="InterPro"/>
</dbReference>
<protein>
    <recommendedName>
        <fullName evidence="6">Zn(2)-C6 fungal-type domain-containing protein</fullName>
    </recommendedName>
</protein>